<dbReference type="InterPro" id="IPR003337">
    <property type="entry name" value="Trehalose_PPase"/>
</dbReference>
<dbReference type="EMBL" id="CP011005">
    <property type="protein sequence ID" value="AJT42616.1"/>
    <property type="molecule type" value="Genomic_DNA"/>
</dbReference>
<dbReference type="InterPro" id="IPR023214">
    <property type="entry name" value="HAD_sf"/>
</dbReference>
<evidence type="ECO:0000256" key="3">
    <source>
        <dbReference type="RuleBase" id="RU361117"/>
    </source>
</evidence>
<comment type="similarity">
    <text evidence="3">Belongs to the trehalose phosphatase family.</text>
</comment>
<dbReference type="GO" id="GO:0004805">
    <property type="term" value="F:trehalose-phosphatase activity"/>
    <property type="evidence" value="ECO:0007669"/>
    <property type="project" value="UniProtKB-EC"/>
</dbReference>
<dbReference type="AlphaFoldDB" id="A0A0D4C2N6"/>
<dbReference type="PANTHER" id="PTHR43768:SF3">
    <property type="entry name" value="TREHALOSE 6-PHOSPHATE PHOSPHATASE"/>
    <property type="match status" value="1"/>
</dbReference>
<dbReference type="EC" id="3.1.3.12" evidence="3"/>
<dbReference type="KEGG" id="ari:UM93_16115"/>
<dbReference type="InterPro" id="IPR044651">
    <property type="entry name" value="OTSB-like"/>
</dbReference>
<dbReference type="UniPathway" id="UPA00299"/>
<evidence type="ECO:0000313" key="4">
    <source>
        <dbReference type="EMBL" id="AJT42616.1"/>
    </source>
</evidence>
<dbReference type="PATRIC" id="fig|1618207.4.peg.3276"/>
<name>A0A0D4C2N6_9MICC</name>
<dbReference type="HOGENOM" id="CLU_037265_2_1_11"/>
<comment type="function">
    <text evidence="2 3">Removes the phosphate from trehalose 6-phosphate to produce free trehalose.</text>
</comment>
<keyword evidence="3" id="KW-0460">Magnesium</keyword>
<comment type="catalytic activity">
    <reaction evidence="3">
        <text>alpha,alpha-trehalose 6-phosphate + H2O = alpha,alpha-trehalose + phosphate</text>
        <dbReference type="Rhea" id="RHEA:23420"/>
        <dbReference type="ChEBI" id="CHEBI:15377"/>
        <dbReference type="ChEBI" id="CHEBI:16551"/>
        <dbReference type="ChEBI" id="CHEBI:43474"/>
        <dbReference type="ChEBI" id="CHEBI:58429"/>
        <dbReference type="EC" id="3.1.3.12"/>
    </reaction>
</comment>
<keyword evidence="1 3" id="KW-0378">Hydrolase</keyword>
<proteinExistence type="inferred from homology"/>
<evidence type="ECO:0000256" key="1">
    <source>
        <dbReference type="ARBA" id="ARBA00022801"/>
    </source>
</evidence>
<evidence type="ECO:0000313" key="5">
    <source>
        <dbReference type="Proteomes" id="UP000061839"/>
    </source>
</evidence>
<reference evidence="4 5" key="1">
    <citation type="journal article" date="2015" name="Genome Announc.">
        <title>Complete Genome Sequencing of Protease-Producing Novel Arthrobacter sp. Strain IHBB 11108 Using PacBio Single-Molecule Real-Time Sequencing Technology.</title>
        <authorList>
            <person name="Kiran S."/>
            <person name="Swarnkar M.K."/>
            <person name="Pal M."/>
            <person name="Thakur R."/>
            <person name="Tewari R."/>
            <person name="Singh A.K."/>
            <person name="Gulati A."/>
        </authorList>
    </citation>
    <scope>NUCLEOTIDE SEQUENCE [LARGE SCALE GENOMIC DNA]</scope>
    <source>
        <strain evidence="4 5">IHBB 11108</strain>
    </source>
</reference>
<gene>
    <name evidence="4" type="ORF">UM93_16115</name>
</gene>
<protein>
    <recommendedName>
        <fullName evidence="3">Trehalose 6-phosphate phosphatase</fullName>
        <ecNumber evidence="3">3.1.3.12</ecNumber>
    </recommendedName>
</protein>
<dbReference type="InterPro" id="IPR036412">
    <property type="entry name" value="HAD-like_sf"/>
</dbReference>
<comment type="cofactor">
    <cofactor evidence="3">
        <name>Mg(2+)</name>
        <dbReference type="ChEBI" id="CHEBI:18420"/>
    </cofactor>
</comment>
<dbReference type="PANTHER" id="PTHR43768">
    <property type="entry name" value="TREHALOSE 6-PHOSPHATE PHOSPHATASE"/>
    <property type="match status" value="1"/>
</dbReference>
<organism evidence="4 5">
    <name type="scientific">Psychromicrobium lacuslunae</name>
    <dbReference type="NCBI Taxonomy" id="1618207"/>
    <lineage>
        <taxon>Bacteria</taxon>
        <taxon>Bacillati</taxon>
        <taxon>Actinomycetota</taxon>
        <taxon>Actinomycetes</taxon>
        <taxon>Micrococcales</taxon>
        <taxon>Micrococcaceae</taxon>
        <taxon>Psychromicrobium</taxon>
    </lineage>
</organism>
<dbReference type="STRING" id="1618207.UM93_16115"/>
<keyword evidence="5" id="KW-1185">Reference proteome</keyword>
<dbReference type="GO" id="GO:0046872">
    <property type="term" value="F:metal ion binding"/>
    <property type="evidence" value="ECO:0007669"/>
    <property type="project" value="UniProtKB-KW"/>
</dbReference>
<dbReference type="Pfam" id="PF02358">
    <property type="entry name" value="Trehalose_PPase"/>
    <property type="match status" value="1"/>
</dbReference>
<dbReference type="SUPFAM" id="SSF56784">
    <property type="entry name" value="HAD-like"/>
    <property type="match status" value="1"/>
</dbReference>
<dbReference type="GO" id="GO:0005992">
    <property type="term" value="P:trehalose biosynthetic process"/>
    <property type="evidence" value="ECO:0007669"/>
    <property type="project" value="UniProtKB-UniPathway"/>
</dbReference>
<accession>A0A0D4C2N6</accession>
<dbReference type="Gene3D" id="3.40.50.1000">
    <property type="entry name" value="HAD superfamily/HAD-like"/>
    <property type="match status" value="1"/>
</dbReference>
<keyword evidence="3" id="KW-0479">Metal-binding</keyword>
<dbReference type="NCBIfam" id="TIGR00685">
    <property type="entry name" value="T6PP"/>
    <property type="match status" value="1"/>
</dbReference>
<comment type="pathway">
    <text evidence="3">Glycan biosynthesis; trehalose biosynthesis.</text>
</comment>
<dbReference type="RefSeq" id="WP_045076495.1">
    <property type="nucleotide sequence ID" value="NZ_CP011005.1"/>
</dbReference>
<dbReference type="Proteomes" id="UP000061839">
    <property type="component" value="Chromosome"/>
</dbReference>
<sequence length="256" mass="27250">MLSAALRSAVEEIAGTEQLLVAMDFDGTMSPLVPRAEDARALPENAAAFAALTELPRTSTALISGRALASLRMAAQPPQRTLLVGSHGAERWFGPAEPALELNAEQTKLLAAVSQIFDRVAGQYPGVTVEHKPAGVVLHTRQADERSAERAVALAEQALQTLPLAPHRGKQVLEASVLQVDKGQGLELLRERSSATALLFAGDDTTDENGFRALRAGDVGVKVGEGDTAAEFRIDSVAQTAELLQLLLAHRRNVLR</sequence>
<dbReference type="Gene3D" id="3.30.70.1020">
    <property type="entry name" value="Trehalose-6-phosphate phosphatase related protein, domain 2"/>
    <property type="match status" value="1"/>
</dbReference>
<evidence type="ECO:0000256" key="2">
    <source>
        <dbReference type="ARBA" id="ARBA00024179"/>
    </source>
</evidence>
<dbReference type="OrthoDB" id="9816160at2"/>